<proteinExistence type="predicted"/>
<organism evidence="1 3">
    <name type="scientific">Planoprotostelium fungivorum</name>
    <dbReference type="NCBI Taxonomy" id="1890364"/>
    <lineage>
        <taxon>Eukaryota</taxon>
        <taxon>Amoebozoa</taxon>
        <taxon>Evosea</taxon>
        <taxon>Variosea</taxon>
        <taxon>Cavosteliida</taxon>
        <taxon>Cavosteliaceae</taxon>
        <taxon>Planoprotostelium</taxon>
    </lineage>
</organism>
<protein>
    <submittedName>
        <fullName evidence="1">Leucine-rich repeat-containing protein 48-like</fullName>
    </submittedName>
</protein>
<keyword evidence="3" id="KW-1185">Reference proteome</keyword>
<sequence length="137" mass="15848">MSYDIMHLSLTISTFSKLRDLETAFHDRMLTVVMQEMAKFSKNELEHELPEEMKAILADKEALTNVVNASHDSQIMHIESREDDITKFEARFLEQTVNGVKANENARNSYRVAEIFTYVDVLRQTIQSAMEGNYNNL</sequence>
<dbReference type="EMBL" id="MDYQ01000068">
    <property type="protein sequence ID" value="PRP84173.1"/>
    <property type="molecule type" value="Genomic_DNA"/>
</dbReference>
<gene>
    <name evidence="2" type="ORF">PROFUN_08373</name>
    <name evidence="1" type="ORF">PROFUN_10640</name>
</gene>
<comment type="caution">
    <text evidence="1">The sequence shown here is derived from an EMBL/GenBank/DDBJ whole genome shotgun (WGS) entry which is preliminary data.</text>
</comment>
<dbReference type="InParanoid" id="A0A2P6NCV1"/>
<dbReference type="AlphaFoldDB" id="A0A2P6NCV1"/>
<dbReference type="EMBL" id="MDYQ01000118">
    <property type="protein sequence ID" value="PRP81770.1"/>
    <property type="molecule type" value="Genomic_DNA"/>
</dbReference>
<dbReference type="Proteomes" id="UP000241769">
    <property type="component" value="Unassembled WGS sequence"/>
</dbReference>
<name>A0A2P6NCV1_9EUKA</name>
<evidence type="ECO:0000313" key="1">
    <source>
        <dbReference type="EMBL" id="PRP81770.1"/>
    </source>
</evidence>
<reference evidence="1 3" key="1">
    <citation type="journal article" date="2018" name="Genome Biol. Evol.">
        <title>Multiple Roots of Fruiting Body Formation in Amoebozoa.</title>
        <authorList>
            <person name="Hillmann F."/>
            <person name="Forbes G."/>
            <person name="Novohradska S."/>
            <person name="Ferling I."/>
            <person name="Riege K."/>
            <person name="Groth M."/>
            <person name="Westermann M."/>
            <person name="Marz M."/>
            <person name="Spaller T."/>
            <person name="Winckler T."/>
            <person name="Schaap P."/>
            <person name="Glockner G."/>
        </authorList>
    </citation>
    <scope>NUCLEOTIDE SEQUENCE [LARGE SCALE GENOMIC DNA]</scope>
    <source>
        <strain evidence="1 3">Jena</strain>
    </source>
</reference>
<evidence type="ECO:0000313" key="3">
    <source>
        <dbReference type="Proteomes" id="UP000241769"/>
    </source>
</evidence>
<evidence type="ECO:0000313" key="2">
    <source>
        <dbReference type="EMBL" id="PRP84173.1"/>
    </source>
</evidence>
<dbReference type="OrthoDB" id="27917at2759"/>
<accession>A0A2P6NCV1</accession>
<dbReference type="STRING" id="1890364.A0A2P6NCV1"/>